<feature type="transmembrane region" description="Helical" evidence="1">
    <location>
        <begin position="102"/>
        <end position="120"/>
    </location>
</feature>
<gene>
    <name evidence="2" type="ORF">LshimejAT787_0802350</name>
</gene>
<accession>A0A9P3PRT5</accession>
<feature type="transmembrane region" description="Helical" evidence="1">
    <location>
        <begin position="235"/>
        <end position="256"/>
    </location>
</feature>
<sequence length="276" mass="31284">MLQTASSQEHQDTFQLPLHLTAVSASLLLIDYHPDCASQRMNTLRDTEGQISSSVEWRGSLRIGLRGLKWDADIQVTFTVGYLYALALALISVLCKPRCSTIIARHLNLFLIALLAIYVHRDRDVLPLSTYSKSPLDRGEGRTILLSERKGSTRPLNPEETASLLSLLTFSHLDPLVFLGVCNRHLSFDQLPPLPDYDRASRIKDRAFRHTDIIFKLSAIFSGHSYNCFDRGEGAWFWILWLLAGPTIGILAFQWYTYFATYAEQSLSNGDRPVYF</sequence>
<keyword evidence="1" id="KW-1133">Transmembrane helix</keyword>
<dbReference type="OrthoDB" id="6500128at2759"/>
<proteinExistence type="predicted"/>
<keyword evidence="3" id="KW-1185">Reference proteome</keyword>
<keyword evidence="1" id="KW-0812">Transmembrane</keyword>
<dbReference type="EMBL" id="BRPK01000008">
    <property type="protein sequence ID" value="GLB40364.1"/>
    <property type="molecule type" value="Genomic_DNA"/>
</dbReference>
<dbReference type="AlphaFoldDB" id="A0A9P3PRT5"/>
<keyword evidence="1" id="KW-0472">Membrane</keyword>
<evidence type="ECO:0000313" key="2">
    <source>
        <dbReference type="EMBL" id="GLB40364.1"/>
    </source>
</evidence>
<feature type="transmembrane region" description="Helical" evidence="1">
    <location>
        <begin position="74"/>
        <end position="95"/>
    </location>
</feature>
<evidence type="ECO:0000313" key="3">
    <source>
        <dbReference type="Proteomes" id="UP001063166"/>
    </source>
</evidence>
<comment type="caution">
    <text evidence="2">The sequence shown here is derived from an EMBL/GenBank/DDBJ whole genome shotgun (WGS) entry which is preliminary data.</text>
</comment>
<name>A0A9P3PRT5_LYOSH</name>
<reference evidence="2" key="1">
    <citation type="submission" date="2022-07" db="EMBL/GenBank/DDBJ databases">
        <title>The genome of Lyophyllum shimeji provides insight into the initial evolution of ectomycorrhizal fungal genome.</title>
        <authorList>
            <person name="Kobayashi Y."/>
            <person name="Shibata T."/>
            <person name="Hirakawa H."/>
            <person name="Shigenobu S."/>
            <person name="Nishiyama T."/>
            <person name="Yamada A."/>
            <person name="Hasebe M."/>
            <person name="Kawaguchi M."/>
        </authorList>
    </citation>
    <scope>NUCLEOTIDE SEQUENCE</scope>
    <source>
        <strain evidence="2">AT787</strain>
    </source>
</reference>
<evidence type="ECO:0000256" key="1">
    <source>
        <dbReference type="SAM" id="Phobius"/>
    </source>
</evidence>
<protein>
    <submittedName>
        <fullName evidence="2">Uncharacterized protein</fullName>
    </submittedName>
</protein>
<dbReference type="Proteomes" id="UP001063166">
    <property type="component" value="Unassembled WGS sequence"/>
</dbReference>
<organism evidence="2 3">
    <name type="scientific">Lyophyllum shimeji</name>
    <name type="common">Hon-shimeji</name>
    <name type="synonym">Tricholoma shimeji</name>
    <dbReference type="NCBI Taxonomy" id="47721"/>
    <lineage>
        <taxon>Eukaryota</taxon>
        <taxon>Fungi</taxon>
        <taxon>Dikarya</taxon>
        <taxon>Basidiomycota</taxon>
        <taxon>Agaricomycotina</taxon>
        <taxon>Agaricomycetes</taxon>
        <taxon>Agaricomycetidae</taxon>
        <taxon>Agaricales</taxon>
        <taxon>Tricholomatineae</taxon>
        <taxon>Lyophyllaceae</taxon>
        <taxon>Lyophyllum</taxon>
    </lineage>
</organism>